<dbReference type="EMBL" id="WNAJ01000001">
    <property type="protein sequence ID" value="MTR83598.1"/>
    <property type="molecule type" value="Genomic_DNA"/>
</dbReference>
<name>A0A6L6KZM3_9FIRM</name>
<dbReference type="SMART" id="SM00635">
    <property type="entry name" value="BID_2"/>
    <property type="match status" value="1"/>
</dbReference>
<dbReference type="SUPFAM" id="SSF49265">
    <property type="entry name" value="Fibronectin type III"/>
    <property type="match status" value="1"/>
</dbReference>
<dbReference type="RefSeq" id="WP_118412029.1">
    <property type="nucleotide sequence ID" value="NZ_QRPI01000001.1"/>
</dbReference>
<dbReference type="InterPro" id="IPR042229">
    <property type="entry name" value="Listeria/Bacterioides_rpt_sf"/>
</dbReference>
<dbReference type="InterPro" id="IPR003343">
    <property type="entry name" value="Big_2"/>
</dbReference>
<dbReference type="InterPro" id="IPR013378">
    <property type="entry name" value="InlB-like_B-rpt"/>
</dbReference>
<proteinExistence type="predicted"/>
<feature type="compositionally biased region" description="Acidic residues" evidence="2">
    <location>
        <begin position="84"/>
        <end position="126"/>
    </location>
</feature>
<dbReference type="InterPro" id="IPR036116">
    <property type="entry name" value="FN3_sf"/>
</dbReference>
<protein>
    <recommendedName>
        <fullName evidence="4">BIG2 domain-containing protein</fullName>
    </recommendedName>
</protein>
<comment type="caution">
    <text evidence="5">The sequence shown here is derived from an EMBL/GenBank/DDBJ whole genome shotgun (WGS) entry which is preliminary data.</text>
</comment>
<dbReference type="Pfam" id="PF02368">
    <property type="entry name" value="Big_2"/>
    <property type="match status" value="1"/>
</dbReference>
<feature type="region of interest" description="Disordered" evidence="2">
    <location>
        <begin position="31"/>
        <end position="129"/>
    </location>
</feature>
<dbReference type="SUPFAM" id="SSF49373">
    <property type="entry name" value="Invasin/intimin cell-adhesion fragments"/>
    <property type="match status" value="1"/>
</dbReference>
<accession>A0A6L6KZM3</accession>
<gene>
    <name evidence="5" type="ORF">GMD50_00720</name>
</gene>
<evidence type="ECO:0000313" key="6">
    <source>
        <dbReference type="Proteomes" id="UP000478483"/>
    </source>
</evidence>
<organism evidence="5 6">
    <name type="scientific">Roseburia intestinalis</name>
    <dbReference type="NCBI Taxonomy" id="166486"/>
    <lineage>
        <taxon>Bacteria</taxon>
        <taxon>Bacillati</taxon>
        <taxon>Bacillota</taxon>
        <taxon>Clostridia</taxon>
        <taxon>Lachnospirales</taxon>
        <taxon>Lachnospiraceae</taxon>
        <taxon>Roseburia</taxon>
    </lineage>
</organism>
<evidence type="ECO:0000259" key="4">
    <source>
        <dbReference type="SMART" id="SM00635"/>
    </source>
</evidence>
<evidence type="ECO:0000313" key="5">
    <source>
        <dbReference type="EMBL" id="MTR83598.1"/>
    </source>
</evidence>
<dbReference type="Gene3D" id="2.60.40.1080">
    <property type="match status" value="1"/>
</dbReference>
<dbReference type="GO" id="GO:0030313">
    <property type="term" value="C:cell envelope"/>
    <property type="evidence" value="ECO:0007669"/>
    <property type="project" value="UniProtKB-SubCell"/>
</dbReference>
<dbReference type="Proteomes" id="UP000478483">
    <property type="component" value="Unassembled WGS sequence"/>
</dbReference>
<feature type="domain" description="BIG2" evidence="4">
    <location>
        <begin position="1345"/>
        <end position="1422"/>
    </location>
</feature>
<sequence>MKIKRVIAVACAVAMLVSDVPSAVYAAEVTESTQMTESTQTAGNNLEDEPAESETTVTDSETETEKSAGTEQMPETETVTETVVETEETESVPEEAAETEIASESESEEETEAETEEVAVEADTQEESASYPYVVYDVYDEQPHERENGVVEEGEDLYFEEISIEGYEYISCSDNTDISGVTSADVGGSGKIEIYFYYKRTTPYTVRVYDVYDGREHLRTETEVYEGEEIDYNAKRLNGYLCAKTQNSYIDEVTASYADENGIINVKFYYEAIGSQKYKIEVHDIFGRSDELRETYTAYTGDTVKYSSIKKEGYVSIETDELELEVSSAYAEDDGVIRVRFYYEAVKEYTVKVYDKFETGTDDDDNIQYKTEERTYTVKTGEDLHVEPKNVEGYRCNNPENGNISKVKSEDAEENGIITINLYYEECVTYQVKIYDVYDETEHLRESIYVAENDDLYYKPKKIKGGYVCYKRKNNEIENVSASDADDDGIIKVYFYYRKEKYYPVKIYDVYDGEENLREEDEVIAGDDAEYEKINIAGYALVKSENNDIYGASDEDTVDGVINVKFYYEKIASYTVFVYDVYGGQEHERTHTTKKTGDRVYYSSLDMKGYRYVNDSDTNGINLESKYADKNGVVKIYIYYEEAVTYTAELYVVLNGTEHLEKTRYVYDGDYLEWDGYFDPYDYADENDCVYSNISENTYVDEITASAADKNGVIKSKYYFEKDASYPLEIYDVYGGSNHLRTKTTVKTGDSYSYEPIKIDGYTSLDDSTVSDSFVRADDTEKDGVIRIYFYYEGRIQYTVKVYDNYGSKRILRETSTVYTGEHLSYSGEPKDGYFTASTSNDDIECVTGNYADEDNNKVIIVEFWYEEIKTWPVEIYDVVAGEKKLRETMSITNAECLKEDPVDVDGYDCVRSVNSYLDGYEMEEAADEDGVIRVMFYYETSEPFEVEVYDIYDGTEHLRQTESLNPGDYDWYEANQNILGYNPSQKSQDDVRIYALSENADENRVIRVNFYYDSVTVYTIEVYDVYDGNETLRETKKVNSGRYVWLYSEPKDGYYTYDKKNTTGLTDQMQADENHVIKAYFYYKLKETYTVRVADVYDGKTFWRDDTTAVSGDYIYIKALSEILDNGYYCENRSYNAVAGILNPDYADEVDEVNKTVTYYFSYKKGDRPVNPSISVPEKIYQYIVTEHYLDVNGNELISDQVSASYVDEGKDLQINVPSDKKDGYNFKMLQYLYTNKKNEAVRESLRTGSVTINPYGNIAVDIYYVQKQMYTVKVVDEYYDTNGTTLLKSAVRKTDILEENTSYSYQALDTAGYEVIGEKTISGKAVSDQKVTFKYKKILVKVAVEKVTLNKTELKLNKGKTDTLKATVTPDTATNRSVQWKSSNTKVATVSDSGVVKAVSAGTAEITALAKDGSGKKAVCKVIVPYSITYKLNKGTNNKSNPDTYYNETVKLKNPSRAGYLFDGWYTDSKYSRKITTIKNTAKKNYTLYAKWKKVTVKTVAVKKATNGKGSKIKISWNKLSDISGYEISYSYSKKFEAKKTKKVIVSVKAKSYTTKKLKKRVYYVRMRAYKMDSKGKRIYGKYSKVKAVKVKK</sequence>
<evidence type="ECO:0000256" key="1">
    <source>
        <dbReference type="ARBA" id="ARBA00004196"/>
    </source>
</evidence>
<dbReference type="Gene3D" id="2.60.40.10">
    <property type="entry name" value="Immunoglobulins"/>
    <property type="match status" value="1"/>
</dbReference>
<evidence type="ECO:0000256" key="3">
    <source>
        <dbReference type="SAM" id="SignalP"/>
    </source>
</evidence>
<dbReference type="InterPro" id="IPR008964">
    <property type="entry name" value="Invasin/intimin_cell_adhesion"/>
</dbReference>
<keyword evidence="3" id="KW-0732">Signal</keyword>
<feature type="signal peptide" evidence="3">
    <location>
        <begin position="1"/>
        <end position="26"/>
    </location>
</feature>
<dbReference type="Gene3D" id="2.60.40.4270">
    <property type="entry name" value="Listeria-Bacteroides repeat domain"/>
    <property type="match status" value="1"/>
</dbReference>
<reference evidence="5 6" key="1">
    <citation type="journal article" date="2019" name="Nat. Med.">
        <title>A library of human gut bacterial isolates paired with longitudinal multiomics data enables mechanistic microbiome research.</title>
        <authorList>
            <person name="Poyet M."/>
            <person name="Groussin M."/>
            <person name="Gibbons S.M."/>
            <person name="Avila-Pacheco J."/>
            <person name="Jiang X."/>
            <person name="Kearney S.M."/>
            <person name="Perrotta A.R."/>
            <person name="Berdy B."/>
            <person name="Zhao S."/>
            <person name="Lieberman T.D."/>
            <person name="Swanson P.K."/>
            <person name="Smith M."/>
            <person name="Roesemann S."/>
            <person name="Alexander J.E."/>
            <person name="Rich S.A."/>
            <person name="Livny J."/>
            <person name="Vlamakis H."/>
            <person name="Clish C."/>
            <person name="Bullock K."/>
            <person name="Deik A."/>
            <person name="Scott J."/>
            <person name="Pierce K.A."/>
            <person name="Xavier R.J."/>
            <person name="Alm E.J."/>
        </authorList>
    </citation>
    <scope>NUCLEOTIDE SEQUENCE [LARGE SCALE GENOMIC DNA]</scope>
    <source>
        <strain evidence="5 6">BIOML-A1</strain>
    </source>
</reference>
<dbReference type="NCBIfam" id="TIGR02543">
    <property type="entry name" value="List_Bact_rpt"/>
    <property type="match status" value="1"/>
</dbReference>
<comment type="subcellular location">
    <subcellularLocation>
        <location evidence="1">Cell envelope</location>
    </subcellularLocation>
</comment>
<evidence type="ECO:0000256" key="2">
    <source>
        <dbReference type="SAM" id="MobiDB-lite"/>
    </source>
</evidence>
<dbReference type="InterPro" id="IPR013783">
    <property type="entry name" value="Ig-like_fold"/>
</dbReference>
<dbReference type="Pfam" id="PF09479">
    <property type="entry name" value="Flg_new"/>
    <property type="match status" value="1"/>
</dbReference>
<feature type="chain" id="PRO_5026851610" description="BIG2 domain-containing protein" evidence="3">
    <location>
        <begin position="27"/>
        <end position="1595"/>
    </location>
</feature>
<feature type="compositionally biased region" description="Low complexity" evidence="2">
    <location>
        <begin position="31"/>
        <end position="41"/>
    </location>
</feature>